<organism evidence="2 3">
    <name type="scientific">Tachysurus vachellii</name>
    <name type="common">Darkbarbel catfish</name>
    <name type="synonym">Pelteobagrus vachellii</name>
    <dbReference type="NCBI Taxonomy" id="175792"/>
    <lineage>
        <taxon>Eukaryota</taxon>
        <taxon>Metazoa</taxon>
        <taxon>Chordata</taxon>
        <taxon>Craniata</taxon>
        <taxon>Vertebrata</taxon>
        <taxon>Euteleostomi</taxon>
        <taxon>Actinopterygii</taxon>
        <taxon>Neopterygii</taxon>
        <taxon>Teleostei</taxon>
        <taxon>Ostariophysi</taxon>
        <taxon>Siluriformes</taxon>
        <taxon>Bagridae</taxon>
        <taxon>Tachysurus</taxon>
    </lineage>
</organism>
<dbReference type="EMBL" id="JAVHJS010000011">
    <property type="protein sequence ID" value="KAK2843375.1"/>
    <property type="molecule type" value="Genomic_DNA"/>
</dbReference>
<evidence type="ECO:0000313" key="2">
    <source>
        <dbReference type="EMBL" id="KAK2843375.1"/>
    </source>
</evidence>
<protein>
    <submittedName>
        <fullName evidence="2">Uncharacterized protein</fullName>
    </submittedName>
</protein>
<sequence>MVLAVELMGPSSIKQQHNGLHHSGAHRVMVQHHAPQQGKTSGRWVQCSATTPSPLYSIFHSVSFPPVLDLSRHSGFDQSLLGKSLEGQAGQTGSHHSGRKSSNPPSFPPDPPSSSRPDWPCPLLSPSFSQPPMDQLEPCKVCLPTNGSDPNGRKKAFPNLSAPPQQPLQCE</sequence>
<dbReference type="Proteomes" id="UP001187315">
    <property type="component" value="Unassembled WGS sequence"/>
</dbReference>
<feature type="region of interest" description="Disordered" evidence="1">
    <location>
        <begin position="79"/>
        <end position="171"/>
    </location>
</feature>
<feature type="compositionally biased region" description="Pro residues" evidence="1">
    <location>
        <begin position="105"/>
        <end position="114"/>
    </location>
</feature>
<accession>A0AA88SLG1</accession>
<dbReference type="AlphaFoldDB" id="A0AA88SLG1"/>
<name>A0AA88SLG1_TACVA</name>
<reference evidence="2" key="1">
    <citation type="submission" date="2023-08" db="EMBL/GenBank/DDBJ databases">
        <title>Pelteobagrus vachellii genome.</title>
        <authorList>
            <person name="Liu H."/>
        </authorList>
    </citation>
    <scope>NUCLEOTIDE SEQUENCE</scope>
    <source>
        <strain evidence="2">PRFRI_2022a</strain>
        <tissue evidence="2">Muscle</tissue>
    </source>
</reference>
<evidence type="ECO:0000313" key="3">
    <source>
        <dbReference type="Proteomes" id="UP001187315"/>
    </source>
</evidence>
<keyword evidence="3" id="KW-1185">Reference proteome</keyword>
<gene>
    <name evidence="2" type="ORF">Q7C36_011590</name>
</gene>
<evidence type="ECO:0000256" key="1">
    <source>
        <dbReference type="SAM" id="MobiDB-lite"/>
    </source>
</evidence>
<comment type="caution">
    <text evidence="2">The sequence shown here is derived from an EMBL/GenBank/DDBJ whole genome shotgun (WGS) entry which is preliminary data.</text>
</comment>
<proteinExistence type="predicted"/>